<dbReference type="Proteomes" id="UP000051497">
    <property type="component" value="Unassembled WGS sequence"/>
</dbReference>
<dbReference type="RefSeq" id="WP_075065857.1">
    <property type="nucleotide sequence ID" value="NZ_LKAJ02000001.1"/>
</dbReference>
<evidence type="ECO:0000313" key="1">
    <source>
        <dbReference type="EMBL" id="KRG21472.1"/>
    </source>
</evidence>
<gene>
    <name evidence="2" type="ORF">HT99x_008145</name>
    <name evidence="1" type="ORF">HT99x_01224</name>
</gene>
<dbReference type="EMBL" id="LKAJ02000001">
    <property type="protein sequence ID" value="MCS5711403.1"/>
    <property type="molecule type" value="Genomic_DNA"/>
</dbReference>
<evidence type="ECO:0000313" key="3">
    <source>
        <dbReference type="Proteomes" id="UP000051497"/>
    </source>
</evidence>
<dbReference type="STRING" id="295108.HT99x_01224"/>
<evidence type="ECO:0000313" key="2">
    <source>
        <dbReference type="EMBL" id="MCS5711403.1"/>
    </source>
</evidence>
<keyword evidence="3" id="KW-1185">Reference proteome</keyword>
<protein>
    <submittedName>
        <fullName evidence="1">Putative inner membrane peptidase</fullName>
    </submittedName>
</protein>
<accession>A0A0Q9YLF0</accession>
<reference evidence="1" key="1">
    <citation type="submission" date="2015-09" db="EMBL/GenBank/DDBJ databases">
        <title>Draft Genome Sequences of Two Novel Amoeba-resistant Intranuclear Bacteria, Candidatus Berkiella cookevillensis and Candidatus Berkiella aquae.</title>
        <authorList>
            <person name="Mehari Y.T."/>
            <person name="Arivett B.A."/>
            <person name="Farone A.L."/>
            <person name="Gunderson J.H."/>
            <person name="Farone M.B."/>
        </authorList>
    </citation>
    <scope>NUCLEOTIDE SEQUENCE [LARGE SCALE GENOMIC DNA]</scope>
    <source>
        <strain evidence="1">HT99</strain>
    </source>
</reference>
<name>A0A0Q9YLF0_9GAMM</name>
<dbReference type="AlphaFoldDB" id="A0A0Q9YLF0"/>
<reference evidence="2" key="3">
    <citation type="submission" date="2021-06" db="EMBL/GenBank/DDBJ databases">
        <title>Genomic Description and Analysis of Intracellular Bacteria, Candidatus Berkiella cookevillensis and Candidatus Berkiella aquae.</title>
        <authorList>
            <person name="Kidane D.T."/>
            <person name="Mehari Y.T."/>
            <person name="Rice F.C."/>
            <person name="Arivett B.A."/>
            <person name="Farone A.L."/>
            <person name="Berk S.G."/>
            <person name="Farone M.B."/>
        </authorList>
    </citation>
    <scope>NUCLEOTIDE SEQUENCE</scope>
    <source>
        <strain evidence="2">HT99</strain>
    </source>
</reference>
<proteinExistence type="predicted"/>
<sequence length="59" mass="6838">MNLGFVDEVRTSDDYILEKIKTHDVFEIGYEEKQKLTEKITSSFSMLLNKLLAKLMSPV</sequence>
<comment type="caution">
    <text evidence="1">The sequence shown here is derived from an EMBL/GenBank/DDBJ whole genome shotgun (WGS) entry which is preliminary data.</text>
</comment>
<organism evidence="1">
    <name type="scientific">Candidatus Berkiella aquae</name>
    <dbReference type="NCBI Taxonomy" id="295108"/>
    <lineage>
        <taxon>Bacteria</taxon>
        <taxon>Pseudomonadati</taxon>
        <taxon>Pseudomonadota</taxon>
        <taxon>Gammaproteobacteria</taxon>
        <taxon>Candidatus Berkiellales</taxon>
        <taxon>Candidatus Berkiellaceae</taxon>
        <taxon>Candidatus Berkiella</taxon>
    </lineage>
</organism>
<reference evidence="2" key="2">
    <citation type="journal article" date="2016" name="Genome Announc.">
        <title>Draft Genome Sequences of Two Novel Amoeba-Resistant Intranuclear Bacteria, 'Candidatus Berkiella cookevillensis' and 'Candidatus Berkiella aquae'.</title>
        <authorList>
            <person name="Mehari Y.T."/>
            <person name="Arivett B.A."/>
            <person name="Farone A.L."/>
            <person name="Gunderson J.H."/>
            <person name="Farone M.B."/>
        </authorList>
    </citation>
    <scope>NUCLEOTIDE SEQUENCE</scope>
    <source>
        <strain evidence="2">HT99</strain>
    </source>
</reference>
<dbReference type="EMBL" id="LKAJ01000004">
    <property type="protein sequence ID" value="KRG21472.1"/>
    <property type="molecule type" value="Genomic_DNA"/>
</dbReference>